<keyword evidence="2" id="KW-1185">Reference proteome</keyword>
<dbReference type="eggNOG" id="KOG2789">
    <property type="taxonomic scope" value="Eukaryota"/>
</dbReference>
<dbReference type="Proteomes" id="UP000008022">
    <property type="component" value="Unassembled WGS sequence"/>
</dbReference>
<reference evidence="1" key="2">
    <citation type="submission" date="2015-06" db="UniProtKB">
        <authorList>
            <consortium name="EnsemblPlants"/>
        </authorList>
    </citation>
    <scope>IDENTIFICATION</scope>
</reference>
<dbReference type="STRING" id="4529.A0A0E0Q0Z0"/>
<sequence length="157" mass="17768">MGNVAIGVGRRRRRWPEVEERLTQPRRLLRQLSDVDSGRLRRLIRSGDLAPCFDAAEDDAGLDEDCPICFYFYPSLNRSKCCGKGICTECFLQLIPSKSSKVVQVTLIKLIASYILHLTTPWGPYTRNAAVLSAKPHPTQLSIEAIEPKGRRNWINK</sequence>
<dbReference type="GO" id="GO:0005737">
    <property type="term" value="C:cytoplasm"/>
    <property type="evidence" value="ECO:0007669"/>
    <property type="project" value="TreeGrafter"/>
</dbReference>
<dbReference type="Gramene" id="ORUFI06G24780.2">
    <property type="protein sequence ID" value="ORUFI06G24780.2"/>
    <property type="gene ID" value="ORUFI06G24780"/>
</dbReference>
<accession>A0A0E0Q0Z0</accession>
<evidence type="ECO:0000313" key="2">
    <source>
        <dbReference type="Proteomes" id="UP000008022"/>
    </source>
</evidence>
<protein>
    <recommendedName>
        <fullName evidence="3">RING-type domain-containing protein</fullName>
    </recommendedName>
</protein>
<evidence type="ECO:0008006" key="3">
    <source>
        <dbReference type="Google" id="ProtNLM"/>
    </source>
</evidence>
<reference evidence="2" key="1">
    <citation type="submission" date="2013-06" db="EMBL/GenBank/DDBJ databases">
        <authorList>
            <person name="Zhao Q."/>
        </authorList>
    </citation>
    <scope>NUCLEOTIDE SEQUENCE</scope>
    <source>
        <strain evidence="2">cv. W1943</strain>
    </source>
</reference>
<evidence type="ECO:0000313" key="1">
    <source>
        <dbReference type="EnsemblPlants" id="ORUFI06G24780.2"/>
    </source>
</evidence>
<name>A0A0E0Q0Z0_ORYRU</name>
<dbReference type="PANTHER" id="PTHR31315">
    <property type="entry name" value="PROTEIN SIP5"/>
    <property type="match status" value="1"/>
</dbReference>
<organism evidence="1 2">
    <name type="scientific">Oryza rufipogon</name>
    <name type="common">Brownbeard rice</name>
    <name type="synonym">Asian wild rice</name>
    <dbReference type="NCBI Taxonomy" id="4529"/>
    <lineage>
        <taxon>Eukaryota</taxon>
        <taxon>Viridiplantae</taxon>
        <taxon>Streptophyta</taxon>
        <taxon>Embryophyta</taxon>
        <taxon>Tracheophyta</taxon>
        <taxon>Spermatophyta</taxon>
        <taxon>Magnoliopsida</taxon>
        <taxon>Liliopsida</taxon>
        <taxon>Poales</taxon>
        <taxon>Poaceae</taxon>
        <taxon>BOP clade</taxon>
        <taxon>Oryzoideae</taxon>
        <taxon>Oryzeae</taxon>
        <taxon>Oryzinae</taxon>
        <taxon>Oryza</taxon>
    </lineage>
</organism>
<dbReference type="AlphaFoldDB" id="A0A0E0Q0Z0"/>
<dbReference type="InterPro" id="IPR039301">
    <property type="entry name" value="Sip5/DA2"/>
</dbReference>
<dbReference type="PANTHER" id="PTHR31315:SF1">
    <property type="entry name" value="PROTEIN SIP5"/>
    <property type="match status" value="1"/>
</dbReference>
<dbReference type="EnsemblPlants" id="ORUFI06G24780.2">
    <property type="protein sequence ID" value="ORUFI06G24780.2"/>
    <property type="gene ID" value="ORUFI06G24780"/>
</dbReference>
<proteinExistence type="predicted"/>